<protein>
    <submittedName>
        <fullName evidence="2">Uncharacterized protein</fullName>
    </submittedName>
</protein>
<evidence type="ECO:0000313" key="2">
    <source>
        <dbReference type="EMBL" id="KAK9008950.1"/>
    </source>
</evidence>
<feature type="compositionally biased region" description="Acidic residues" evidence="1">
    <location>
        <begin position="26"/>
        <end position="38"/>
    </location>
</feature>
<keyword evidence="3" id="KW-1185">Reference proteome</keyword>
<dbReference type="EMBL" id="JBBPBN010000025">
    <property type="protein sequence ID" value="KAK9008950.1"/>
    <property type="molecule type" value="Genomic_DNA"/>
</dbReference>
<gene>
    <name evidence="2" type="ORF">V6N11_080426</name>
</gene>
<feature type="region of interest" description="Disordered" evidence="1">
    <location>
        <begin position="1"/>
        <end position="53"/>
    </location>
</feature>
<comment type="caution">
    <text evidence="2">The sequence shown here is derived from an EMBL/GenBank/DDBJ whole genome shotgun (WGS) entry which is preliminary data.</text>
</comment>
<organism evidence="2 3">
    <name type="scientific">Hibiscus sabdariffa</name>
    <name type="common">roselle</name>
    <dbReference type="NCBI Taxonomy" id="183260"/>
    <lineage>
        <taxon>Eukaryota</taxon>
        <taxon>Viridiplantae</taxon>
        <taxon>Streptophyta</taxon>
        <taxon>Embryophyta</taxon>
        <taxon>Tracheophyta</taxon>
        <taxon>Spermatophyta</taxon>
        <taxon>Magnoliopsida</taxon>
        <taxon>eudicotyledons</taxon>
        <taxon>Gunneridae</taxon>
        <taxon>Pentapetalae</taxon>
        <taxon>rosids</taxon>
        <taxon>malvids</taxon>
        <taxon>Malvales</taxon>
        <taxon>Malvaceae</taxon>
        <taxon>Malvoideae</taxon>
        <taxon>Hibiscus</taxon>
    </lineage>
</organism>
<name>A0ABR2R7L2_9ROSI</name>
<evidence type="ECO:0000256" key="1">
    <source>
        <dbReference type="SAM" id="MobiDB-lite"/>
    </source>
</evidence>
<feature type="compositionally biased region" description="Basic and acidic residues" evidence="1">
    <location>
        <begin position="39"/>
        <end position="53"/>
    </location>
</feature>
<proteinExistence type="predicted"/>
<accession>A0ABR2R7L2</accession>
<sequence>MEERIEQLEEVSLDGQVSQRRHNSEHEEEYDGEIDDEQAYERATRHGVRRQEP</sequence>
<feature type="non-terminal residue" evidence="2">
    <location>
        <position position="53"/>
    </location>
</feature>
<evidence type="ECO:0000313" key="3">
    <source>
        <dbReference type="Proteomes" id="UP001396334"/>
    </source>
</evidence>
<reference evidence="2 3" key="1">
    <citation type="journal article" date="2024" name="G3 (Bethesda)">
        <title>Genome assembly of Hibiscus sabdariffa L. provides insights into metabolisms of medicinal natural products.</title>
        <authorList>
            <person name="Kim T."/>
        </authorList>
    </citation>
    <scope>NUCLEOTIDE SEQUENCE [LARGE SCALE GENOMIC DNA]</scope>
    <source>
        <strain evidence="2">TK-2024</strain>
        <tissue evidence="2">Old leaves</tissue>
    </source>
</reference>
<dbReference type="Proteomes" id="UP001396334">
    <property type="component" value="Unassembled WGS sequence"/>
</dbReference>